<protein>
    <submittedName>
        <fullName evidence="1">Uncharacterized protein</fullName>
    </submittedName>
</protein>
<feature type="non-terminal residue" evidence="1">
    <location>
        <position position="200"/>
    </location>
</feature>
<dbReference type="EMBL" id="JASPKZ010010662">
    <property type="protein sequence ID" value="KAJ9573987.1"/>
    <property type="molecule type" value="Genomic_DNA"/>
</dbReference>
<dbReference type="AlphaFoldDB" id="A0AAD8E2E8"/>
<proteinExistence type="predicted"/>
<comment type="caution">
    <text evidence="1">The sequence shown here is derived from an EMBL/GenBank/DDBJ whole genome shotgun (WGS) entry which is preliminary data.</text>
</comment>
<evidence type="ECO:0000313" key="2">
    <source>
        <dbReference type="Proteomes" id="UP001233999"/>
    </source>
</evidence>
<accession>A0AAD8E2E8</accession>
<gene>
    <name evidence="1" type="ORF">L9F63_008645</name>
</gene>
<sequence>FTDPNVRCPLEKLMGSNIVRLTDREYMQKLQVRIYEDHLEMQQRRMLDREAEEVEREKKLILEGKLPLEEASQQLMDHPVFQVSRLTKKIIEEKRSKMKPAFSVTSSHISMYEEDIAAREAEQAAATTRSSKDLEAKARQCKIDDDEPYMFSQEVYDKMKYESPLVKQLRTLETVEEMYEMADKIIGPLRTLKKRQHCVE</sequence>
<dbReference type="Proteomes" id="UP001233999">
    <property type="component" value="Unassembled WGS sequence"/>
</dbReference>
<reference evidence="1" key="1">
    <citation type="journal article" date="2023" name="IScience">
        <title>Live-bearing cockroach genome reveals convergent evolutionary mechanisms linked to viviparity in insects and beyond.</title>
        <authorList>
            <person name="Fouks B."/>
            <person name="Harrison M.C."/>
            <person name="Mikhailova A.A."/>
            <person name="Marchal E."/>
            <person name="English S."/>
            <person name="Carruthers M."/>
            <person name="Jennings E.C."/>
            <person name="Chiamaka E.L."/>
            <person name="Frigard R.A."/>
            <person name="Pippel M."/>
            <person name="Attardo G.M."/>
            <person name="Benoit J.B."/>
            <person name="Bornberg-Bauer E."/>
            <person name="Tobe S.S."/>
        </authorList>
    </citation>
    <scope>NUCLEOTIDE SEQUENCE</scope>
    <source>
        <strain evidence="1">Stay&amp;Tobe</strain>
    </source>
</reference>
<name>A0AAD8E2E8_DIPPU</name>
<evidence type="ECO:0000313" key="1">
    <source>
        <dbReference type="EMBL" id="KAJ9573987.1"/>
    </source>
</evidence>
<reference evidence="1" key="2">
    <citation type="submission" date="2023-05" db="EMBL/GenBank/DDBJ databases">
        <authorList>
            <person name="Fouks B."/>
        </authorList>
    </citation>
    <scope>NUCLEOTIDE SEQUENCE</scope>
    <source>
        <strain evidence="1">Stay&amp;Tobe</strain>
        <tissue evidence="1">Testes</tissue>
    </source>
</reference>
<organism evidence="1 2">
    <name type="scientific">Diploptera punctata</name>
    <name type="common">Pacific beetle cockroach</name>
    <dbReference type="NCBI Taxonomy" id="6984"/>
    <lineage>
        <taxon>Eukaryota</taxon>
        <taxon>Metazoa</taxon>
        <taxon>Ecdysozoa</taxon>
        <taxon>Arthropoda</taxon>
        <taxon>Hexapoda</taxon>
        <taxon>Insecta</taxon>
        <taxon>Pterygota</taxon>
        <taxon>Neoptera</taxon>
        <taxon>Polyneoptera</taxon>
        <taxon>Dictyoptera</taxon>
        <taxon>Blattodea</taxon>
        <taxon>Blaberoidea</taxon>
        <taxon>Blaberidae</taxon>
        <taxon>Diplopterinae</taxon>
        <taxon>Diploptera</taxon>
    </lineage>
</organism>
<keyword evidence="2" id="KW-1185">Reference proteome</keyword>